<feature type="signal peptide" evidence="1">
    <location>
        <begin position="1"/>
        <end position="21"/>
    </location>
</feature>
<protein>
    <submittedName>
        <fullName evidence="3">Glucose/arabinose dehydrogenase</fullName>
    </submittedName>
</protein>
<feature type="domain" description="Glucose/Sorbosone dehydrogenase" evidence="2">
    <location>
        <begin position="40"/>
        <end position="345"/>
    </location>
</feature>
<reference evidence="3 4" key="1">
    <citation type="submission" date="2021-03" db="EMBL/GenBank/DDBJ databases">
        <title>Genomic Encyclopedia of Type Strains, Phase IV (KMG-IV): sequencing the most valuable type-strain genomes for metagenomic binning, comparative biology and taxonomic classification.</title>
        <authorList>
            <person name="Goeker M."/>
        </authorList>
    </citation>
    <scope>NUCLEOTIDE SEQUENCE [LARGE SCALE GENOMIC DNA]</scope>
    <source>
        <strain evidence="3 4">DSM 24738</strain>
    </source>
</reference>
<dbReference type="InterPro" id="IPR012938">
    <property type="entry name" value="Glc/Sorbosone_DH"/>
</dbReference>
<dbReference type="PANTHER" id="PTHR19328">
    <property type="entry name" value="HEDGEHOG-INTERACTING PROTEIN"/>
    <property type="match status" value="1"/>
</dbReference>
<keyword evidence="1" id="KW-0732">Signal</keyword>
<dbReference type="SUPFAM" id="SSF50952">
    <property type="entry name" value="Soluble quinoprotein glucose dehydrogenase"/>
    <property type="match status" value="1"/>
</dbReference>
<dbReference type="PROSITE" id="PS51257">
    <property type="entry name" value="PROKAR_LIPOPROTEIN"/>
    <property type="match status" value="1"/>
</dbReference>
<accession>A0ABS4GRV0</accession>
<name>A0ABS4GRV0_9BACL</name>
<feature type="chain" id="PRO_5047053495" evidence="1">
    <location>
        <begin position="22"/>
        <end position="362"/>
    </location>
</feature>
<dbReference type="Pfam" id="PF07995">
    <property type="entry name" value="GSDH"/>
    <property type="match status" value="1"/>
</dbReference>
<evidence type="ECO:0000256" key="1">
    <source>
        <dbReference type="SAM" id="SignalP"/>
    </source>
</evidence>
<proteinExistence type="predicted"/>
<comment type="caution">
    <text evidence="3">The sequence shown here is derived from an EMBL/GenBank/DDBJ whole genome shotgun (WGS) entry which is preliminary data.</text>
</comment>
<organism evidence="3 4">
    <name type="scientific">Ammoniphilus resinae</name>
    <dbReference type="NCBI Taxonomy" id="861532"/>
    <lineage>
        <taxon>Bacteria</taxon>
        <taxon>Bacillati</taxon>
        <taxon>Bacillota</taxon>
        <taxon>Bacilli</taxon>
        <taxon>Bacillales</taxon>
        <taxon>Paenibacillaceae</taxon>
        <taxon>Aneurinibacillus group</taxon>
        <taxon>Ammoniphilus</taxon>
    </lineage>
</organism>
<keyword evidence="4" id="KW-1185">Reference proteome</keyword>
<dbReference type="InterPro" id="IPR011041">
    <property type="entry name" value="Quinoprot_gluc/sorb_DH_b-prop"/>
</dbReference>
<dbReference type="InterPro" id="IPR011042">
    <property type="entry name" value="6-blade_b-propeller_TolB-like"/>
</dbReference>
<evidence type="ECO:0000313" key="4">
    <source>
        <dbReference type="Proteomes" id="UP001519343"/>
    </source>
</evidence>
<evidence type="ECO:0000259" key="2">
    <source>
        <dbReference type="Pfam" id="PF07995"/>
    </source>
</evidence>
<sequence>MPYQKLLVVLGMLFITTACTSKETGKTDIPYTVETLAEGLNVPWEMDVAEDGRIFFTERPGTVRVMVDGALLPDPVIEMEEPFRSGGEGGLLGLVLDPQFAENHYIYVYHTYETNGEIQNRVLRLKERNNKASIDHVILDGLAGAQNHNGGRMKIDPDGYLYITAGDRYEPELAQKEQSLGGKILRIGLDGSIPADNPIPDSPVYSYGHRNPQGLAWHPDTGQLYASEHGQSAHDEINLIEPGANYGWPLIEGDEKQAGLKSPLIHSGEETWAPSGMTFVSQGPWKGQLLVANLRGNQVLKLLFREQGRVVDDVEPLFQEWGRIRNVYEGPDGSLFMMTNNRDGRGRPADGDDKIYRLKPNS</sequence>
<dbReference type="EMBL" id="JAGGKT010000009">
    <property type="protein sequence ID" value="MBP1933003.1"/>
    <property type="molecule type" value="Genomic_DNA"/>
</dbReference>
<dbReference type="PANTHER" id="PTHR19328:SF13">
    <property type="entry name" value="HIPL1 PROTEIN"/>
    <property type="match status" value="1"/>
</dbReference>
<dbReference type="Gene3D" id="2.120.10.30">
    <property type="entry name" value="TolB, C-terminal domain"/>
    <property type="match status" value="1"/>
</dbReference>
<evidence type="ECO:0000313" key="3">
    <source>
        <dbReference type="EMBL" id="MBP1933003.1"/>
    </source>
</evidence>
<dbReference type="Proteomes" id="UP001519343">
    <property type="component" value="Unassembled WGS sequence"/>
</dbReference>
<gene>
    <name evidence="3" type="ORF">J2Z37_003014</name>
</gene>